<evidence type="ECO:0000259" key="7">
    <source>
        <dbReference type="PROSITE" id="PS50011"/>
    </source>
</evidence>
<dbReference type="Gene3D" id="1.10.510.10">
    <property type="entry name" value="Transferase(Phosphotransferase) domain 1"/>
    <property type="match status" value="1"/>
</dbReference>
<sequence length="958" mass="105885">MIIFEVRALLLFDRYTGMPEEERRRRLAELEREDPHLHGALAALLKADASMDTRLDRWSLDVLAPLLSDYEAPPAPDKRIGQEVGNWRIMDTIARGGMGTVYQVERIDGQYQQIAALKYVRADISSPRLVSALLNERDVLAQLNHPDIVPLLDGGIDDEGYPWFVMQRVDGEPITSWCDHQQLAIRKRVELFIDACDAVAYAHARGTLHQDLKPSNMLVTPEGRPRLLDFGLSNSLVDANVGDYKQLAMTAGYTPPELKKGESPGFTTDIYALGVVLYQLLCARLPVKPAAIRHVPMPPSRLAEGITDNEASARGASGQHELACQLKGELDAIVLRCVATDPEARYPDVESLQADLRAWLATRPVAAHGQGLRYRFGCFVRRNRDFSILAAAAVIVAVVVLALWAWQTQRARGEAVVAHRVNQLLESTLGMATLSGLGDMPMQATELLDHAERTLREQAREGEAGSPEVLARGLSLLARSRALTGHYPRAEALAREALEHSGQDALQTAFNLATLARIQNLQARHAEAERTARQGLAALSLRLTDPYRLAWVRLQDQLAIAQSGQGQSKLAFKTLARAMAEARELSPSIGDPVLAQLLIQRGTWYRWRMRLAESEADLLQAIELAGQIDPVTADDARESLIRTVRASRKSGREARALAMAKKLLDSRQRTLGSQHIQTGQAWTELAFMQGINSDYDSARASLQHAHDLVEPPLGADHPAAARIYIGRAFVEIHAGRVDEAIALTEKARVIYETHNGPAHEFTLHARSLLANLYWSRASMTGDEEARKKALLLLETALQDAERAHGTVDSIHRVAYADLLRGAGKKQEARRQLVRAREDTLWQYGADSQEMLGLQLSEASLMAGDDVDPEATEVALDRLIADAARFDTLYAIAILHTAWLVKGSWLQGRHRLDEAATAFRNAREAAERAGHQGWVTTAERRLAALEQAVIALAEAEPRR</sequence>
<dbReference type="Proteomes" id="UP001566331">
    <property type="component" value="Unassembled WGS sequence"/>
</dbReference>
<dbReference type="SUPFAM" id="SSF56112">
    <property type="entry name" value="Protein kinase-like (PK-like)"/>
    <property type="match status" value="1"/>
</dbReference>
<gene>
    <name evidence="8" type="ORF">AB6713_16060</name>
</gene>
<keyword evidence="1" id="KW-0808">Transferase</keyword>
<keyword evidence="3 8" id="KW-0418">Kinase</keyword>
<dbReference type="RefSeq" id="WP_370565386.1">
    <property type="nucleotide sequence ID" value="NZ_JBFWIB010000016.1"/>
</dbReference>
<dbReference type="Gene3D" id="1.25.40.10">
    <property type="entry name" value="Tetratricopeptide repeat domain"/>
    <property type="match status" value="2"/>
</dbReference>
<name>A0ABV4HTQ1_9GAMM</name>
<accession>A0ABV4HTQ1</accession>
<dbReference type="SUPFAM" id="SSF48452">
    <property type="entry name" value="TPR-like"/>
    <property type="match status" value="2"/>
</dbReference>
<evidence type="ECO:0000256" key="5">
    <source>
        <dbReference type="SAM" id="Coils"/>
    </source>
</evidence>
<dbReference type="Gene3D" id="3.30.200.20">
    <property type="entry name" value="Phosphorylase Kinase, domain 1"/>
    <property type="match status" value="1"/>
</dbReference>
<dbReference type="InterPro" id="IPR000719">
    <property type="entry name" value="Prot_kinase_dom"/>
</dbReference>
<feature type="transmembrane region" description="Helical" evidence="6">
    <location>
        <begin position="386"/>
        <end position="406"/>
    </location>
</feature>
<keyword evidence="9" id="KW-1185">Reference proteome</keyword>
<evidence type="ECO:0000256" key="3">
    <source>
        <dbReference type="ARBA" id="ARBA00022777"/>
    </source>
</evidence>
<dbReference type="InterPro" id="IPR011990">
    <property type="entry name" value="TPR-like_helical_dom_sf"/>
</dbReference>
<dbReference type="PANTHER" id="PTHR43289:SF34">
    <property type="entry name" value="SERINE_THREONINE-PROTEIN KINASE YBDM-RELATED"/>
    <property type="match status" value="1"/>
</dbReference>
<keyword evidence="2" id="KW-0547">Nucleotide-binding</keyword>
<feature type="domain" description="Protein kinase" evidence="7">
    <location>
        <begin position="87"/>
        <end position="360"/>
    </location>
</feature>
<dbReference type="InterPro" id="IPR011009">
    <property type="entry name" value="Kinase-like_dom_sf"/>
</dbReference>
<keyword evidence="6" id="KW-1133">Transmembrane helix</keyword>
<keyword evidence="4" id="KW-0067">ATP-binding</keyword>
<dbReference type="EMBL" id="JBFWIC010000027">
    <property type="protein sequence ID" value="MEZ0476115.1"/>
    <property type="molecule type" value="Genomic_DNA"/>
</dbReference>
<comment type="caution">
    <text evidence="8">The sequence shown here is derived from an EMBL/GenBank/DDBJ whole genome shotgun (WGS) entry which is preliminary data.</text>
</comment>
<dbReference type="SMART" id="SM00028">
    <property type="entry name" value="TPR"/>
    <property type="match status" value="6"/>
</dbReference>
<organism evidence="8 9">
    <name type="scientific">Luteimonas salinilitoris</name>
    <dbReference type="NCBI Taxonomy" id="3237697"/>
    <lineage>
        <taxon>Bacteria</taxon>
        <taxon>Pseudomonadati</taxon>
        <taxon>Pseudomonadota</taxon>
        <taxon>Gammaproteobacteria</taxon>
        <taxon>Lysobacterales</taxon>
        <taxon>Lysobacteraceae</taxon>
        <taxon>Luteimonas</taxon>
    </lineage>
</organism>
<dbReference type="Pfam" id="PF00069">
    <property type="entry name" value="Pkinase"/>
    <property type="match status" value="1"/>
</dbReference>
<dbReference type="InterPro" id="IPR019734">
    <property type="entry name" value="TPR_rpt"/>
</dbReference>
<proteinExistence type="predicted"/>
<evidence type="ECO:0000256" key="6">
    <source>
        <dbReference type="SAM" id="Phobius"/>
    </source>
</evidence>
<evidence type="ECO:0000313" key="8">
    <source>
        <dbReference type="EMBL" id="MEZ0476115.1"/>
    </source>
</evidence>
<feature type="coiled-coil region" evidence="5">
    <location>
        <begin position="511"/>
        <end position="538"/>
    </location>
</feature>
<reference evidence="8 9" key="1">
    <citation type="submission" date="2024-07" db="EMBL/GenBank/DDBJ databases">
        <title>Luteimonas salilacus sp. nov., isolated from the shore soil of Salt Lake in Tibet of China.</title>
        <authorList>
            <person name="Zhang X."/>
            <person name="Li A."/>
        </authorList>
    </citation>
    <scope>NUCLEOTIDE SEQUENCE [LARGE SCALE GENOMIC DNA]</scope>
    <source>
        <strain evidence="8 9">B3-2-R+30</strain>
    </source>
</reference>
<dbReference type="GO" id="GO:0016301">
    <property type="term" value="F:kinase activity"/>
    <property type="evidence" value="ECO:0007669"/>
    <property type="project" value="UniProtKB-KW"/>
</dbReference>
<evidence type="ECO:0000313" key="9">
    <source>
        <dbReference type="Proteomes" id="UP001566331"/>
    </source>
</evidence>
<dbReference type="PROSITE" id="PS50011">
    <property type="entry name" value="PROTEIN_KINASE_DOM"/>
    <property type="match status" value="1"/>
</dbReference>
<evidence type="ECO:0000256" key="4">
    <source>
        <dbReference type="ARBA" id="ARBA00022840"/>
    </source>
</evidence>
<evidence type="ECO:0000256" key="2">
    <source>
        <dbReference type="ARBA" id="ARBA00022741"/>
    </source>
</evidence>
<dbReference type="SMART" id="SM00220">
    <property type="entry name" value="S_TKc"/>
    <property type="match status" value="1"/>
</dbReference>
<dbReference type="PANTHER" id="PTHR43289">
    <property type="entry name" value="MITOGEN-ACTIVATED PROTEIN KINASE KINASE KINASE 20-RELATED"/>
    <property type="match status" value="1"/>
</dbReference>
<dbReference type="CDD" id="cd14014">
    <property type="entry name" value="STKc_PknB_like"/>
    <property type="match status" value="1"/>
</dbReference>
<evidence type="ECO:0000256" key="1">
    <source>
        <dbReference type="ARBA" id="ARBA00022679"/>
    </source>
</evidence>
<keyword evidence="5" id="KW-0175">Coiled coil</keyword>
<keyword evidence="6" id="KW-0472">Membrane</keyword>
<keyword evidence="6" id="KW-0812">Transmembrane</keyword>
<protein>
    <submittedName>
        <fullName evidence="8">Protein kinase</fullName>
    </submittedName>
</protein>